<dbReference type="OMA" id="YMDFPPL"/>
<dbReference type="Gene3D" id="3.90.810.10">
    <property type="entry name" value="CRIB domain"/>
    <property type="match status" value="1"/>
</dbReference>
<protein>
    <submittedName>
        <fullName evidence="8">PAKA subfamily protein kinase</fullName>
    </submittedName>
</protein>
<keyword evidence="2" id="KW-0547">Nucleotide-binding</keyword>
<keyword evidence="9" id="KW-1185">Reference proteome</keyword>
<dbReference type="Gene3D" id="1.10.510.10">
    <property type="entry name" value="Transferase(Phosphotransferase) domain 1"/>
    <property type="match status" value="1"/>
</dbReference>
<keyword evidence="8" id="KW-0418">Kinase</keyword>
<keyword evidence="3" id="KW-0067">ATP-binding</keyword>
<dbReference type="PROSITE" id="PS50003">
    <property type="entry name" value="PH_DOMAIN"/>
    <property type="match status" value="1"/>
</dbReference>
<dbReference type="Gene3D" id="2.30.29.30">
    <property type="entry name" value="Pleckstrin-homology domain (PH domain)/Phosphotyrosine-binding domain (PTB)"/>
    <property type="match status" value="1"/>
</dbReference>
<dbReference type="RefSeq" id="XP_004338841.1">
    <property type="nucleotide sequence ID" value="XM_004338793.1"/>
</dbReference>
<comment type="catalytic activity">
    <reaction evidence="5">
        <text>L-seryl-[protein] + ATP = O-phospho-L-seryl-[protein] + ADP + H(+)</text>
        <dbReference type="Rhea" id="RHEA:17989"/>
        <dbReference type="Rhea" id="RHEA-COMP:9863"/>
        <dbReference type="Rhea" id="RHEA-COMP:11604"/>
        <dbReference type="ChEBI" id="CHEBI:15378"/>
        <dbReference type="ChEBI" id="CHEBI:29999"/>
        <dbReference type="ChEBI" id="CHEBI:30616"/>
        <dbReference type="ChEBI" id="CHEBI:83421"/>
        <dbReference type="ChEBI" id="CHEBI:456216"/>
        <dbReference type="EC" id="2.7.11.1"/>
    </reaction>
</comment>
<feature type="domain" description="PH" evidence="6">
    <location>
        <begin position="27"/>
        <end position="126"/>
    </location>
</feature>
<evidence type="ECO:0000256" key="5">
    <source>
        <dbReference type="ARBA" id="ARBA00048679"/>
    </source>
</evidence>
<dbReference type="GeneID" id="14917549"/>
<dbReference type="InterPro" id="IPR000719">
    <property type="entry name" value="Prot_kinase_dom"/>
</dbReference>
<dbReference type="Pfam" id="PF00069">
    <property type="entry name" value="Pkinase"/>
    <property type="match status" value="1"/>
</dbReference>
<name>L8GW48_ACACF</name>
<dbReference type="InterPro" id="IPR001849">
    <property type="entry name" value="PH_domain"/>
</dbReference>
<dbReference type="InterPro" id="IPR051931">
    <property type="entry name" value="PAK3-like"/>
</dbReference>
<dbReference type="PROSITE" id="PS50011">
    <property type="entry name" value="PROTEIN_KINASE_DOM"/>
    <property type="match status" value="1"/>
</dbReference>
<comment type="similarity">
    <text evidence="1">Belongs to the protein kinase superfamily. STE Ser/Thr protein kinase family. STE20 subfamily.</text>
</comment>
<dbReference type="Proteomes" id="UP000011083">
    <property type="component" value="Unassembled WGS sequence"/>
</dbReference>
<comment type="catalytic activity">
    <reaction evidence="4">
        <text>L-threonyl-[protein] + ATP = O-phospho-L-threonyl-[protein] + ADP + H(+)</text>
        <dbReference type="Rhea" id="RHEA:46608"/>
        <dbReference type="Rhea" id="RHEA-COMP:11060"/>
        <dbReference type="Rhea" id="RHEA-COMP:11605"/>
        <dbReference type="ChEBI" id="CHEBI:15378"/>
        <dbReference type="ChEBI" id="CHEBI:30013"/>
        <dbReference type="ChEBI" id="CHEBI:30616"/>
        <dbReference type="ChEBI" id="CHEBI:61977"/>
        <dbReference type="ChEBI" id="CHEBI:456216"/>
        <dbReference type="EC" id="2.7.11.1"/>
    </reaction>
</comment>
<dbReference type="GO" id="GO:0005524">
    <property type="term" value="F:ATP binding"/>
    <property type="evidence" value="ECO:0007669"/>
    <property type="project" value="UniProtKB-KW"/>
</dbReference>
<dbReference type="STRING" id="1257118.L8GW48"/>
<dbReference type="InterPro" id="IPR011993">
    <property type="entry name" value="PH-like_dom_sf"/>
</dbReference>
<dbReference type="Pfam" id="PF00169">
    <property type="entry name" value="PH"/>
    <property type="match status" value="1"/>
</dbReference>
<dbReference type="PANTHER" id="PTHR45832:SF22">
    <property type="entry name" value="SERINE_THREONINE-PROTEIN KINASE SAMKA-RELATED"/>
    <property type="match status" value="1"/>
</dbReference>
<dbReference type="FunFam" id="2.30.29.30:FF:000286">
    <property type="entry name" value="PH-protein kinase domain containing protein"/>
    <property type="match status" value="1"/>
</dbReference>
<accession>L8GW48</accession>
<dbReference type="AlphaFoldDB" id="L8GW48"/>
<dbReference type="InterPro" id="IPR011009">
    <property type="entry name" value="Kinase-like_dom_sf"/>
</dbReference>
<dbReference type="EMBL" id="KB007982">
    <property type="protein sequence ID" value="ELR16828.1"/>
    <property type="molecule type" value="Genomic_DNA"/>
</dbReference>
<evidence type="ECO:0000256" key="1">
    <source>
        <dbReference type="ARBA" id="ARBA00008874"/>
    </source>
</evidence>
<dbReference type="PANTHER" id="PTHR45832">
    <property type="entry name" value="SERINE/THREONINE-PROTEIN KINASE SAMKA-RELATED-RELATED"/>
    <property type="match status" value="1"/>
</dbReference>
<dbReference type="SMART" id="SM00220">
    <property type="entry name" value="S_TKc"/>
    <property type="match status" value="1"/>
</dbReference>
<evidence type="ECO:0000313" key="9">
    <source>
        <dbReference type="Proteomes" id="UP000011083"/>
    </source>
</evidence>
<proteinExistence type="inferred from homology"/>
<dbReference type="InterPro" id="IPR000095">
    <property type="entry name" value="CRIB_dom"/>
</dbReference>
<gene>
    <name evidence="8" type="ORF">ACA1_383610</name>
</gene>
<dbReference type="InterPro" id="IPR036936">
    <property type="entry name" value="CRIB_dom_sf"/>
</dbReference>
<evidence type="ECO:0000259" key="6">
    <source>
        <dbReference type="PROSITE" id="PS50003"/>
    </source>
</evidence>
<evidence type="ECO:0000256" key="3">
    <source>
        <dbReference type="ARBA" id="ARBA00022840"/>
    </source>
</evidence>
<reference evidence="8 9" key="1">
    <citation type="journal article" date="2013" name="Genome Biol.">
        <title>Genome of Acanthamoeba castellanii highlights extensive lateral gene transfer and early evolution of tyrosine kinase signaling.</title>
        <authorList>
            <person name="Clarke M."/>
            <person name="Lohan A.J."/>
            <person name="Liu B."/>
            <person name="Lagkouvardos I."/>
            <person name="Roy S."/>
            <person name="Zafar N."/>
            <person name="Bertelli C."/>
            <person name="Schilde C."/>
            <person name="Kianianmomeni A."/>
            <person name="Burglin T.R."/>
            <person name="Frech C."/>
            <person name="Turcotte B."/>
            <person name="Kopec K.O."/>
            <person name="Synnott J.M."/>
            <person name="Choo C."/>
            <person name="Paponov I."/>
            <person name="Finkler A."/>
            <person name="Soon Heng Tan C."/>
            <person name="Hutchins A.P."/>
            <person name="Weinmeier T."/>
            <person name="Rattei T."/>
            <person name="Chu J.S."/>
            <person name="Gimenez G."/>
            <person name="Irimia M."/>
            <person name="Rigden D.J."/>
            <person name="Fitzpatrick D.A."/>
            <person name="Lorenzo-Morales J."/>
            <person name="Bateman A."/>
            <person name="Chiu C.H."/>
            <person name="Tang P."/>
            <person name="Hegemann P."/>
            <person name="Fromm H."/>
            <person name="Raoult D."/>
            <person name="Greub G."/>
            <person name="Miranda-Saavedra D."/>
            <person name="Chen N."/>
            <person name="Nash P."/>
            <person name="Ginger M.L."/>
            <person name="Horn M."/>
            <person name="Schaap P."/>
            <person name="Caler L."/>
            <person name="Loftus B."/>
        </authorList>
    </citation>
    <scope>NUCLEOTIDE SEQUENCE [LARGE SCALE GENOMIC DNA]</scope>
    <source>
        <strain evidence="8 9">Neff</strain>
    </source>
</reference>
<dbReference type="GO" id="GO:0005547">
    <property type="term" value="F:phosphatidylinositol-3,4,5-trisphosphate binding"/>
    <property type="evidence" value="ECO:0007669"/>
    <property type="project" value="UniProtKB-ARBA"/>
</dbReference>
<dbReference type="SMART" id="SM00285">
    <property type="entry name" value="PBD"/>
    <property type="match status" value="1"/>
</dbReference>
<evidence type="ECO:0000256" key="4">
    <source>
        <dbReference type="ARBA" id="ARBA00047899"/>
    </source>
</evidence>
<sequence>MLRRNTSAAHIDAGEEKLNLNPEQWSTPDKEGLLQKQGHVVKNWKTRWFVLQNDMLFYFKDKKSTSKQPKGYMALKNASLQATDKSKRTHVFEINSAISKNKILYVQAKSDSEMQAWMDAIMKNARSYDSVSAPLAVQHKVHGGFDGEKGFTGLPKEWETMLRSAGIDPEEFNKHKGAAVKAVEFYQNMINVQPNARPASSNSLTPLPEKRKLRLEELVSSDDPTQRYVNEEKIGEGAAGQVFVALDKRSNRKVAIKKMKLDDESAKLLASEIHMMKSSNHPNIVGYIDSYIVGGELWVVMEFLSNGMLTEWLEQYPNGDCHMGEAEAAFVCRETLSALKYIHSLHRIHRDIKSDNVLIGEDGSIKLADFGYAAQLTQQKAKRTTVVGTPYWMAPEVIQGTDYDYKVDIWSLGIMLMEMTDGEPPYMEFPPLRALFLITTQGIPGMKEPHKWSAECKDFLSKCLAKDIGARPDAATLLKHPFLSKAGPPGCLLPGLRRAQKLKD</sequence>
<dbReference type="VEuPathDB" id="AmoebaDB:ACA1_383610"/>
<dbReference type="SUPFAM" id="SSF50729">
    <property type="entry name" value="PH domain-like"/>
    <property type="match status" value="1"/>
</dbReference>
<dbReference type="CDD" id="cd06614">
    <property type="entry name" value="STKc_PAK"/>
    <property type="match status" value="1"/>
</dbReference>
<dbReference type="Gene3D" id="3.30.200.20">
    <property type="entry name" value="Phosphorylase Kinase, domain 1"/>
    <property type="match status" value="1"/>
</dbReference>
<organism evidence="8 9">
    <name type="scientific">Acanthamoeba castellanii (strain ATCC 30010 / Neff)</name>
    <dbReference type="NCBI Taxonomy" id="1257118"/>
    <lineage>
        <taxon>Eukaryota</taxon>
        <taxon>Amoebozoa</taxon>
        <taxon>Discosea</taxon>
        <taxon>Longamoebia</taxon>
        <taxon>Centramoebida</taxon>
        <taxon>Acanthamoebidae</taxon>
        <taxon>Acanthamoeba</taxon>
    </lineage>
</organism>
<dbReference type="FunFam" id="1.10.510.10:FF:000905">
    <property type="entry name" value="Non-specific serine/threonine protein kinase"/>
    <property type="match status" value="1"/>
</dbReference>
<dbReference type="OrthoDB" id="2914378at2759"/>
<evidence type="ECO:0000259" key="7">
    <source>
        <dbReference type="PROSITE" id="PS50011"/>
    </source>
</evidence>
<feature type="domain" description="Protein kinase" evidence="7">
    <location>
        <begin position="228"/>
        <end position="483"/>
    </location>
</feature>
<dbReference type="KEGG" id="acan:ACA1_383610"/>
<dbReference type="GO" id="GO:0004674">
    <property type="term" value="F:protein serine/threonine kinase activity"/>
    <property type="evidence" value="ECO:0007669"/>
    <property type="project" value="UniProtKB-EC"/>
</dbReference>
<dbReference type="SMART" id="SM00233">
    <property type="entry name" value="PH"/>
    <property type="match status" value="1"/>
</dbReference>
<evidence type="ECO:0000256" key="2">
    <source>
        <dbReference type="ARBA" id="ARBA00022741"/>
    </source>
</evidence>
<evidence type="ECO:0000313" key="8">
    <source>
        <dbReference type="EMBL" id="ELR16828.1"/>
    </source>
</evidence>
<dbReference type="SUPFAM" id="SSF56112">
    <property type="entry name" value="Protein kinase-like (PK-like)"/>
    <property type="match status" value="1"/>
</dbReference>
<dbReference type="Pfam" id="PF00786">
    <property type="entry name" value="PBD"/>
    <property type="match status" value="1"/>
</dbReference>
<keyword evidence="8" id="KW-0808">Transferase</keyword>